<keyword evidence="7" id="KW-1185">Reference proteome</keyword>
<accession>A0A841JSR8</accession>
<dbReference type="PROSITE" id="PS01124">
    <property type="entry name" value="HTH_ARAC_FAMILY_2"/>
    <property type="match status" value="1"/>
</dbReference>
<proteinExistence type="predicted"/>
<dbReference type="GO" id="GO:0043565">
    <property type="term" value="F:sequence-specific DNA binding"/>
    <property type="evidence" value="ECO:0007669"/>
    <property type="project" value="InterPro"/>
</dbReference>
<dbReference type="InterPro" id="IPR018062">
    <property type="entry name" value="HTH_AraC-typ_CS"/>
</dbReference>
<organism evidence="6 7">
    <name type="scientific">Silvibacterium bohemicum</name>
    <dbReference type="NCBI Taxonomy" id="1577686"/>
    <lineage>
        <taxon>Bacteria</taxon>
        <taxon>Pseudomonadati</taxon>
        <taxon>Acidobacteriota</taxon>
        <taxon>Terriglobia</taxon>
        <taxon>Terriglobales</taxon>
        <taxon>Acidobacteriaceae</taxon>
        <taxon>Silvibacterium</taxon>
    </lineage>
</organism>
<evidence type="ECO:0000259" key="5">
    <source>
        <dbReference type="PROSITE" id="PS01124"/>
    </source>
</evidence>
<comment type="caution">
    <text evidence="6">The sequence shown here is derived from an EMBL/GenBank/DDBJ whole genome shotgun (WGS) entry which is preliminary data.</text>
</comment>
<dbReference type="Gene3D" id="1.10.10.60">
    <property type="entry name" value="Homeodomain-like"/>
    <property type="match status" value="2"/>
</dbReference>
<protein>
    <submittedName>
        <fullName evidence="6">AraC-like DNA-binding protein</fullName>
    </submittedName>
</protein>
<name>A0A841JSR8_9BACT</name>
<keyword evidence="1" id="KW-0805">Transcription regulation</keyword>
<feature type="domain" description="HTH araC/xylS-type" evidence="5">
    <location>
        <begin position="212"/>
        <end position="313"/>
    </location>
</feature>
<dbReference type="InterPro" id="IPR009057">
    <property type="entry name" value="Homeodomain-like_sf"/>
</dbReference>
<sequence length="339" mass="36988">MEDAFISRSSGITDDPLSDVLSLLKPRGYQSSGIDAGGDWSFQFPQSNGFFCLALVSGHCWLSVNGVDEPVLLQAGEFAVLPHGPAFRAASDLAVAPVDFLSLMAEKVSGGILTWQGGGACLGLSAIFTFAGEHANILFEVLPTLIHIRDPEARVALQWYLERMMAVIRNPQPGWVLQGEYLAQMMLIEVLRLHMVGKRTDGVGWLFALANKQLSAAIAAMHERPGHRWTVQQLAERAGMSRSTFALRFKEQVGTSVMEYLIRWRMILAADRLVNSSDAVSSIALTLGYESESAFGFAFKREMGCSPRQYCRARASASKTSVSLEPGSETPSDVNHSSL</sequence>
<feature type="region of interest" description="Disordered" evidence="4">
    <location>
        <begin position="318"/>
        <end position="339"/>
    </location>
</feature>
<dbReference type="Pfam" id="PF12852">
    <property type="entry name" value="Cupin_6"/>
    <property type="match status" value="1"/>
</dbReference>
<dbReference type="InterPro" id="IPR050204">
    <property type="entry name" value="AraC_XylS_family_regulators"/>
</dbReference>
<dbReference type="AlphaFoldDB" id="A0A841JSR8"/>
<evidence type="ECO:0000256" key="4">
    <source>
        <dbReference type="SAM" id="MobiDB-lite"/>
    </source>
</evidence>
<dbReference type="SUPFAM" id="SSF46689">
    <property type="entry name" value="Homeodomain-like"/>
    <property type="match status" value="2"/>
</dbReference>
<dbReference type="OrthoDB" id="9813413at2"/>
<gene>
    <name evidence="6" type="ORF">HNQ77_002308</name>
</gene>
<dbReference type="SMART" id="SM00342">
    <property type="entry name" value="HTH_ARAC"/>
    <property type="match status" value="1"/>
</dbReference>
<reference evidence="6 7" key="1">
    <citation type="submission" date="2020-08" db="EMBL/GenBank/DDBJ databases">
        <title>Genomic Encyclopedia of Type Strains, Phase IV (KMG-IV): sequencing the most valuable type-strain genomes for metagenomic binning, comparative biology and taxonomic classification.</title>
        <authorList>
            <person name="Goeker M."/>
        </authorList>
    </citation>
    <scope>NUCLEOTIDE SEQUENCE [LARGE SCALE GENOMIC DNA]</scope>
    <source>
        <strain evidence="6 7">DSM 103733</strain>
    </source>
</reference>
<dbReference type="EMBL" id="JACHEK010000004">
    <property type="protein sequence ID" value="MBB6144356.1"/>
    <property type="molecule type" value="Genomic_DNA"/>
</dbReference>
<dbReference type="InterPro" id="IPR018060">
    <property type="entry name" value="HTH_AraC"/>
</dbReference>
<evidence type="ECO:0000313" key="6">
    <source>
        <dbReference type="EMBL" id="MBB6144356.1"/>
    </source>
</evidence>
<evidence type="ECO:0000256" key="3">
    <source>
        <dbReference type="ARBA" id="ARBA00023163"/>
    </source>
</evidence>
<dbReference type="PROSITE" id="PS00041">
    <property type="entry name" value="HTH_ARAC_FAMILY_1"/>
    <property type="match status" value="1"/>
</dbReference>
<keyword evidence="2 6" id="KW-0238">DNA-binding</keyword>
<evidence type="ECO:0000256" key="2">
    <source>
        <dbReference type="ARBA" id="ARBA00023125"/>
    </source>
</evidence>
<dbReference type="PANTHER" id="PTHR46796">
    <property type="entry name" value="HTH-TYPE TRANSCRIPTIONAL ACTIVATOR RHAS-RELATED"/>
    <property type="match status" value="1"/>
</dbReference>
<dbReference type="PANTHER" id="PTHR46796:SF7">
    <property type="entry name" value="ARAC FAMILY TRANSCRIPTIONAL REGULATOR"/>
    <property type="match status" value="1"/>
</dbReference>
<dbReference type="GO" id="GO:0003700">
    <property type="term" value="F:DNA-binding transcription factor activity"/>
    <property type="evidence" value="ECO:0007669"/>
    <property type="project" value="InterPro"/>
</dbReference>
<evidence type="ECO:0000313" key="7">
    <source>
        <dbReference type="Proteomes" id="UP000538666"/>
    </source>
</evidence>
<dbReference type="RefSeq" id="WP_050059009.1">
    <property type="nucleotide sequence ID" value="NZ_JACHEK010000004.1"/>
</dbReference>
<dbReference type="Proteomes" id="UP000538666">
    <property type="component" value="Unassembled WGS sequence"/>
</dbReference>
<dbReference type="Pfam" id="PF12833">
    <property type="entry name" value="HTH_18"/>
    <property type="match status" value="1"/>
</dbReference>
<evidence type="ECO:0000256" key="1">
    <source>
        <dbReference type="ARBA" id="ARBA00023015"/>
    </source>
</evidence>
<dbReference type="InterPro" id="IPR032783">
    <property type="entry name" value="AraC_lig"/>
</dbReference>
<keyword evidence="3" id="KW-0804">Transcription</keyword>